<keyword evidence="2" id="KW-1185">Reference proteome</keyword>
<dbReference type="KEGG" id="thyd:TTHT_1651"/>
<evidence type="ECO:0000313" key="2">
    <source>
        <dbReference type="Proteomes" id="UP000595564"/>
    </source>
</evidence>
<reference evidence="1 2" key="1">
    <citation type="journal article" date="2012" name="Extremophiles">
        <title>Thermotomaculum hydrothermale gen. nov., sp. nov., a novel heterotrophic thermophile within the phylum Acidobacteria from a deep-sea hydrothermal vent chimney in the Southern Okinawa Trough.</title>
        <authorList>
            <person name="Izumi H."/>
            <person name="Nunoura T."/>
            <person name="Miyazaki M."/>
            <person name="Mino S."/>
            <person name="Toki T."/>
            <person name="Takai K."/>
            <person name="Sako Y."/>
            <person name="Sawabe T."/>
            <person name="Nakagawa S."/>
        </authorList>
    </citation>
    <scope>NUCLEOTIDE SEQUENCE [LARGE SCALE GENOMIC DNA]</scope>
    <source>
        <strain evidence="1 2">AC55</strain>
    </source>
</reference>
<accession>A0A7R6PUW2</accession>
<sequence>MHQNNKKNIYYYSDSIHNSIYKLETPICAKLTVLRIEDEHKNMYENLDELQRIETTMRIGIKSGLHGLFFNEPVIIKNFYVDGDEHYQGFYNRSLDYSRIIKKLNPQLKKNIIIDENCKIIPIARKNSNPNDENRLLIQITDILLGSIRFFLLTGKLHTNKVRYYATESIIKLLLERGNYCNIARMRNSRFYRAFSITNAKIKNNKWQFNCLKKEKEQQPMLF</sequence>
<dbReference type="AlphaFoldDB" id="A0A7R6PUW2"/>
<organism evidence="1 2">
    <name type="scientific">Thermotomaculum hydrothermale</name>
    <dbReference type="NCBI Taxonomy" id="981385"/>
    <lineage>
        <taxon>Bacteria</taxon>
        <taxon>Pseudomonadati</taxon>
        <taxon>Acidobacteriota</taxon>
        <taxon>Holophagae</taxon>
        <taxon>Thermotomaculales</taxon>
        <taxon>Thermotomaculaceae</taxon>
        <taxon>Thermotomaculum</taxon>
    </lineage>
</organism>
<dbReference type="EMBL" id="AP017470">
    <property type="protein sequence ID" value="BBB33132.1"/>
    <property type="molecule type" value="Genomic_DNA"/>
</dbReference>
<evidence type="ECO:0000313" key="1">
    <source>
        <dbReference type="EMBL" id="BBB33132.1"/>
    </source>
</evidence>
<protein>
    <submittedName>
        <fullName evidence="1">Uncharacterized protein</fullName>
    </submittedName>
</protein>
<gene>
    <name evidence="1" type="ORF">TTHT_1651</name>
</gene>
<proteinExistence type="predicted"/>
<dbReference type="Proteomes" id="UP000595564">
    <property type="component" value="Chromosome"/>
</dbReference>
<name>A0A7R6PUW2_9BACT</name>